<dbReference type="NCBIfam" id="NF033745">
    <property type="entry name" value="class_C_sortase"/>
    <property type="match status" value="1"/>
</dbReference>
<evidence type="ECO:0000256" key="1">
    <source>
        <dbReference type="ARBA" id="ARBA00022801"/>
    </source>
</evidence>
<keyword evidence="2" id="KW-0472">Membrane</keyword>
<keyword evidence="4" id="KW-1185">Reference proteome</keyword>
<gene>
    <name evidence="3" type="ORF">H8S40_09730</name>
</gene>
<dbReference type="Gene3D" id="2.40.260.10">
    <property type="entry name" value="Sortase"/>
    <property type="match status" value="1"/>
</dbReference>
<keyword evidence="1" id="KW-0378">Hydrolase</keyword>
<protein>
    <submittedName>
        <fullName evidence="3">Class C sortase</fullName>
    </submittedName>
</protein>
<comment type="caution">
    <text evidence="3">The sequence shown here is derived from an EMBL/GenBank/DDBJ whole genome shotgun (WGS) entry which is preliminary data.</text>
</comment>
<dbReference type="Pfam" id="PF04203">
    <property type="entry name" value="Sortase"/>
    <property type="match status" value="1"/>
</dbReference>
<organism evidence="3 4">
    <name type="scientific">Ruminococcus hominis</name>
    <dbReference type="NCBI Taxonomy" id="2763065"/>
    <lineage>
        <taxon>Bacteria</taxon>
        <taxon>Bacillati</taxon>
        <taxon>Bacillota</taxon>
        <taxon>Clostridia</taxon>
        <taxon>Eubacteriales</taxon>
        <taxon>Oscillospiraceae</taxon>
        <taxon>Ruminococcus</taxon>
    </lineage>
</organism>
<evidence type="ECO:0000313" key="4">
    <source>
        <dbReference type="Proteomes" id="UP000631576"/>
    </source>
</evidence>
<dbReference type="SUPFAM" id="SSF63817">
    <property type="entry name" value="Sortase"/>
    <property type="match status" value="1"/>
</dbReference>
<dbReference type="EMBL" id="JACOPE010000001">
    <property type="protein sequence ID" value="MBC5683843.1"/>
    <property type="molecule type" value="Genomic_DNA"/>
</dbReference>
<dbReference type="NCBIfam" id="TIGR01076">
    <property type="entry name" value="sortase_fam"/>
    <property type="match status" value="1"/>
</dbReference>
<sequence length="287" mass="33426">MKTNRQSEKKGKKFRNLLFWAGFLICIFPVISNIVERQRQADAVATYRQTMEKEDEKEIEEKWRQANEYNEMLFQAKGGIVEETEERKYEELLNIHGTDIMGSLEIPKIQVELPIYHGTADEVLSNGIGHLEGTSLPIGGENTHSVLTGHRGLPSSKLLVRLDEMKIGDLFFIHTYKEVMAYKVEEIMVVKPEDTAWMEIKGEKDLVSLVTCTPFGINSHRLIVTGHRVDYKEKEYIKIKPQLPSVREIIVTVFPILFVVSIVVIEIKNRIQTYRRQRRRKRREKNR</sequence>
<dbReference type="Proteomes" id="UP000631576">
    <property type="component" value="Unassembled WGS sequence"/>
</dbReference>
<dbReference type="InterPro" id="IPR005754">
    <property type="entry name" value="Sortase"/>
</dbReference>
<keyword evidence="2" id="KW-1133">Transmembrane helix</keyword>
<name>A0ABR7G8R8_9FIRM</name>
<dbReference type="CDD" id="cd05827">
    <property type="entry name" value="Sortase_C"/>
    <property type="match status" value="1"/>
</dbReference>
<dbReference type="InterPro" id="IPR042002">
    <property type="entry name" value="Sortase_C"/>
</dbReference>
<proteinExistence type="predicted"/>
<evidence type="ECO:0000313" key="3">
    <source>
        <dbReference type="EMBL" id="MBC5683843.1"/>
    </source>
</evidence>
<feature type="transmembrane region" description="Helical" evidence="2">
    <location>
        <begin position="249"/>
        <end position="271"/>
    </location>
</feature>
<keyword evidence="2" id="KW-0812">Transmembrane</keyword>
<evidence type="ECO:0000256" key="2">
    <source>
        <dbReference type="SAM" id="Phobius"/>
    </source>
</evidence>
<accession>A0ABR7G8R8</accession>
<dbReference type="InterPro" id="IPR023365">
    <property type="entry name" value="Sortase_dom-sf"/>
</dbReference>
<reference evidence="3 4" key="1">
    <citation type="submission" date="2020-08" db="EMBL/GenBank/DDBJ databases">
        <title>Genome public.</title>
        <authorList>
            <person name="Liu C."/>
            <person name="Sun Q."/>
        </authorList>
    </citation>
    <scope>NUCLEOTIDE SEQUENCE [LARGE SCALE GENOMIC DNA]</scope>
    <source>
        <strain evidence="3 4">NSJ-13</strain>
    </source>
</reference>